<evidence type="ECO:0000313" key="3">
    <source>
        <dbReference type="Proteomes" id="UP001497512"/>
    </source>
</evidence>
<feature type="compositionally biased region" description="Polar residues" evidence="1">
    <location>
        <begin position="27"/>
        <end position="42"/>
    </location>
</feature>
<sequence length="115" mass="11982">MAQTGLSSAPGCELISGNQFLEDNYSSDHGNTAPTSTLNGTSEGLLTKLPIRICTKSVHGSKHGRCYGFITPSALATPRDTTSSSVDSQDWNSSNPAVGATHSPVRSPSWCNAKG</sequence>
<organism evidence="2 3">
    <name type="scientific">Sphagnum troendelagicum</name>
    <dbReference type="NCBI Taxonomy" id="128251"/>
    <lineage>
        <taxon>Eukaryota</taxon>
        <taxon>Viridiplantae</taxon>
        <taxon>Streptophyta</taxon>
        <taxon>Embryophyta</taxon>
        <taxon>Bryophyta</taxon>
        <taxon>Sphagnophytina</taxon>
        <taxon>Sphagnopsida</taxon>
        <taxon>Sphagnales</taxon>
        <taxon>Sphagnaceae</taxon>
        <taxon>Sphagnum</taxon>
    </lineage>
</organism>
<feature type="region of interest" description="Disordered" evidence="1">
    <location>
        <begin position="23"/>
        <end position="42"/>
    </location>
</feature>
<feature type="compositionally biased region" description="Low complexity" evidence="1">
    <location>
        <begin position="83"/>
        <end position="95"/>
    </location>
</feature>
<feature type="region of interest" description="Disordered" evidence="1">
    <location>
        <begin position="74"/>
        <end position="115"/>
    </location>
</feature>
<dbReference type="EMBL" id="OZ019899">
    <property type="protein sequence ID" value="CAK9232463.1"/>
    <property type="molecule type" value="Genomic_DNA"/>
</dbReference>
<gene>
    <name evidence="2" type="ORF">CSSPTR1EN2_LOCUS21270</name>
</gene>
<accession>A0ABP0UYV7</accession>
<evidence type="ECO:0000313" key="2">
    <source>
        <dbReference type="EMBL" id="CAK9232463.1"/>
    </source>
</evidence>
<dbReference type="Proteomes" id="UP001497512">
    <property type="component" value="Chromosome 7"/>
</dbReference>
<feature type="compositionally biased region" description="Polar residues" evidence="1">
    <location>
        <begin position="104"/>
        <end position="115"/>
    </location>
</feature>
<protein>
    <submittedName>
        <fullName evidence="2">Uncharacterized protein</fullName>
    </submittedName>
</protein>
<evidence type="ECO:0000256" key="1">
    <source>
        <dbReference type="SAM" id="MobiDB-lite"/>
    </source>
</evidence>
<keyword evidence="3" id="KW-1185">Reference proteome</keyword>
<name>A0ABP0UYV7_9BRYO</name>
<proteinExistence type="predicted"/>
<reference evidence="2" key="1">
    <citation type="submission" date="2024-02" db="EMBL/GenBank/DDBJ databases">
        <authorList>
            <consortium name="ELIXIR-Norway"/>
            <consortium name="Elixir Norway"/>
        </authorList>
    </citation>
    <scope>NUCLEOTIDE SEQUENCE</scope>
</reference>